<protein>
    <recommendedName>
        <fullName evidence="2">Zn(2)-C6 fungal-type domain-containing protein</fullName>
    </recommendedName>
</protein>
<organism evidence="3 4">
    <name type="scientific">Bombardia bombarda</name>
    <dbReference type="NCBI Taxonomy" id="252184"/>
    <lineage>
        <taxon>Eukaryota</taxon>
        <taxon>Fungi</taxon>
        <taxon>Dikarya</taxon>
        <taxon>Ascomycota</taxon>
        <taxon>Pezizomycotina</taxon>
        <taxon>Sordariomycetes</taxon>
        <taxon>Sordariomycetidae</taxon>
        <taxon>Sordariales</taxon>
        <taxon>Lasiosphaeriaceae</taxon>
        <taxon>Bombardia</taxon>
    </lineage>
</organism>
<dbReference type="InterPro" id="IPR036864">
    <property type="entry name" value="Zn2-C6_fun-type_DNA-bd_sf"/>
</dbReference>
<keyword evidence="4" id="KW-1185">Reference proteome</keyword>
<dbReference type="Gene3D" id="4.10.240.10">
    <property type="entry name" value="Zn(2)-C6 fungal-type DNA-binding domain"/>
    <property type="match status" value="1"/>
</dbReference>
<dbReference type="CDD" id="cd00067">
    <property type="entry name" value="GAL4"/>
    <property type="match status" value="1"/>
</dbReference>
<feature type="non-terminal residue" evidence="3">
    <location>
        <position position="1"/>
    </location>
</feature>
<dbReference type="AlphaFoldDB" id="A0AA39WM31"/>
<feature type="domain" description="Zn(2)-C6 fungal-type" evidence="2">
    <location>
        <begin position="5"/>
        <end position="35"/>
    </location>
</feature>
<feature type="non-terminal residue" evidence="3">
    <location>
        <position position="455"/>
    </location>
</feature>
<dbReference type="EMBL" id="JAULSR010000005">
    <property type="protein sequence ID" value="KAK0617909.1"/>
    <property type="molecule type" value="Genomic_DNA"/>
</dbReference>
<dbReference type="PROSITE" id="PS50048">
    <property type="entry name" value="ZN2_CY6_FUNGAL_2"/>
    <property type="match status" value="1"/>
</dbReference>
<dbReference type="Proteomes" id="UP001174934">
    <property type="component" value="Unassembled WGS sequence"/>
</dbReference>
<sequence length="455" mass="49371">PKRRACDECRGRKLACSKESDGCARCKREGIRCFYSAQKPMGRPRKRPHAEVEVAPEETPIFNLPSLPVFGSTSFDSTSFDSTIGMDLELSFLDVGNSDINFLDLLGGDFSVPIVPAIQPHTQTQILTDPAPLKDSQAVYTGGGSWHLGDHLGTIDFDVPATALPPLALAQEITLEEITHIISPDVTNCETMAVPGLTPGSGSSSSSPEAVSVDPAACSCFSRLYLAMDSLRRLPSDVDGAIRVARSAAKAAHDAVICLVCGMPPLEITNIPPIPSFQNMMMLGALLPSISNAYIRILDMVEATAQRAVDQRQKLPFNLRIYGGIWGMLLRQDIRCHAADNLEGAPLEPHMWRLTVRALLKLDVYGVNEVAPELTVDLSTNSNRQPFFQPGLKDIINMMEERSRNRHEQLDALIAEGVINPASGGCGYTALVNGKPNCLRIIDIAKTAMDDLIIP</sequence>
<evidence type="ECO:0000256" key="1">
    <source>
        <dbReference type="ARBA" id="ARBA00023242"/>
    </source>
</evidence>
<dbReference type="PROSITE" id="PS00463">
    <property type="entry name" value="ZN2_CY6_FUNGAL_1"/>
    <property type="match status" value="1"/>
</dbReference>
<name>A0AA39WM31_9PEZI</name>
<dbReference type="InterPro" id="IPR001138">
    <property type="entry name" value="Zn2Cys6_DnaBD"/>
</dbReference>
<reference evidence="3" key="1">
    <citation type="submission" date="2023-06" db="EMBL/GenBank/DDBJ databases">
        <title>Genome-scale phylogeny and comparative genomics of the fungal order Sordariales.</title>
        <authorList>
            <consortium name="Lawrence Berkeley National Laboratory"/>
            <person name="Hensen N."/>
            <person name="Bonometti L."/>
            <person name="Westerberg I."/>
            <person name="Brannstrom I.O."/>
            <person name="Guillou S."/>
            <person name="Cros-Aarteil S."/>
            <person name="Calhoun S."/>
            <person name="Haridas S."/>
            <person name="Kuo A."/>
            <person name="Mondo S."/>
            <person name="Pangilinan J."/>
            <person name="Riley R."/>
            <person name="LaButti K."/>
            <person name="Andreopoulos B."/>
            <person name="Lipzen A."/>
            <person name="Chen C."/>
            <person name="Yanf M."/>
            <person name="Daum C."/>
            <person name="Ng V."/>
            <person name="Clum A."/>
            <person name="Steindorff A."/>
            <person name="Ohm R."/>
            <person name="Martin F."/>
            <person name="Silar P."/>
            <person name="Natvig D."/>
            <person name="Lalanne C."/>
            <person name="Gautier V."/>
            <person name="Ament-velasquez S.L."/>
            <person name="Kruys A."/>
            <person name="Hutchinson M.I."/>
            <person name="Powell A.J."/>
            <person name="Barry K."/>
            <person name="Miller A.N."/>
            <person name="Grigoriev I.V."/>
            <person name="Debuchy R."/>
            <person name="Gladieux P."/>
            <person name="Thoren M.H."/>
            <person name="Johannesson H."/>
        </authorList>
    </citation>
    <scope>NUCLEOTIDE SEQUENCE</scope>
    <source>
        <strain evidence="3">SMH3391-2</strain>
    </source>
</reference>
<evidence type="ECO:0000259" key="2">
    <source>
        <dbReference type="PROSITE" id="PS50048"/>
    </source>
</evidence>
<gene>
    <name evidence="3" type="ORF">B0T17DRAFT_473812</name>
</gene>
<accession>A0AA39WM31</accession>
<dbReference type="GO" id="GO:0000981">
    <property type="term" value="F:DNA-binding transcription factor activity, RNA polymerase II-specific"/>
    <property type="evidence" value="ECO:0007669"/>
    <property type="project" value="InterPro"/>
</dbReference>
<evidence type="ECO:0000313" key="4">
    <source>
        <dbReference type="Proteomes" id="UP001174934"/>
    </source>
</evidence>
<comment type="caution">
    <text evidence="3">The sequence shown here is derived from an EMBL/GenBank/DDBJ whole genome shotgun (WGS) entry which is preliminary data.</text>
</comment>
<dbReference type="GO" id="GO:0008270">
    <property type="term" value="F:zinc ion binding"/>
    <property type="evidence" value="ECO:0007669"/>
    <property type="project" value="InterPro"/>
</dbReference>
<keyword evidence="1" id="KW-0539">Nucleus</keyword>
<dbReference type="Pfam" id="PF00172">
    <property type="entry name" value="Zn_clus"/>
    <property type="match status" value="1"/>
</dbReference>
<dbReference type="SUPFAM" id="SSF57701">
    <property type="entry name" value="Zn2/Cys6 DNA-binding domain"/>
    <property type="match status" value="1"/>
</dbReference>
<proteinExistence type="predicted"/>
<evidence type="ECO:0000313" key="3">
    <source>
        <dbReference type="EMBL" id="KAK0617909.1"/>
    </source>
</evidence>